<keyword evidence="2" id="KW-0677">Repeat</keyword>
<dbReference type="InterPro" id="IPR036322">
    <property type="entry name" value="WD40_repeat_dom_sf"/>
</dbReference>
<dbReference type="EMBL" id="JALJOT010000014">
    <property type="protein sequence ID" value="KAK9903579.1"/>
    <property type="molecule type" value="Genomic_DNA"/>
</dbReference>
<feature type="region of interest" description="Disordered" evidence="4">
    <location>
        <begin position="528"/>
        <end position="561"/>
    </location>
</feature>
<accession>A0ABR2YEC2</accession>
<evidence type="ECO:0000313" key="6">
    <source>
        <dbReference type="Proteomes" id="UP001491310"/>
    </source>
</evidence>
<evidence type="ECO:0000256" key="4">
    <source>
        <dbReference type="SAM" id="MobiDB-lite"/>
    </source>
</evidence>
<dbReference type="InterPro" id="IPR019775">
    <property type="entry name" value="WD40_repeat_CS"/>
</dbReference>
<feature type="region of interest" description="Disordered" evidence="4">
    <location>
        <begin position="466"/>
        <end position="512"/>
    </location>
</feature>
<sequence length="754" mass="81913">MFKPLQDRERGLHGSPLAFNKAAYVAALPTMRMECSLRHHNACVNHISFSESGDTLLSGSDDVVLGVWDVERRRLRASLRTGHHANIFCVKYMPATGDKVAVSCAGDSEVRVHDLTAGPAMEVYTHHHDRVKKLVTETGNPWLILSAAEDGTVRQLDRRQPQGGPAVLAYVRSHGSNRMIELNSICSPAQRPHLFAVGGGDPWLRVYDRRMTSSIGRAKVVAMYSPAVGNPSYLHDTITGVACSADGRWIIGNYLNDAVYLFALNGDRAPESAAEPPTAVGRPPVQRFRRSMRAEGTEERDEGIALAAEGRLDDIIDVQLEAQRSRMPGQSSRERAEVLAARAGRFRREGRVQEAMVCAAAALRLSPRLGRAFFELAACHEASGNYDAALRDAELAKGLCWSQELEDLEGRLRAHFAEQNARGAVVAAHRAALAEGSEDDEARGISPDLSMELDELREGRIQAFSGELERGEAEGSFRPPRPPRQEPAEAAEPSSSAAADADGETSGGGSLSVGEEVWIDEEIARAITPEPAGSEEGMSESSDELSDESSVSSMESEEEGNALENYLAADWPFARDLPDPPEVDDIEDNSHKVWGTDCESDDDPVARLPGTLTPLANRGQGIIDGEPPRDPPSAADGVEQGHVMRYRGHINQQTIKDVAFVGPDDCAVAAGSDCSRLFLWDRATGRLLTAVRSDTHIVNCVASHPHEPLLAACGLDSSIKLWAPHYGVHRMALQRHHLAIIAGNNEQKSMSHYM</sequence>
<organism evidence="5 6">
    <name type="scientific">Coccomyxa subellipsoidea</name>
    <dbReference type="NCBI Taxonomy" id="248742"/>
    <lineage>
        <taxon>Eukaryota</taxon>
        <taxon>Viridiplantae</taxon>
        <taxon>Chlorophyta</taxon>
        <taxon>core chlorophytes</taxon>
        <taxon>Trebouxiophyceae</taxon>
        <taxon>Trebouxiophyceae incertae sedis</taxon>
        <taxon>Coccomyxaceae</taxon>
        <taxon>Coccomyxa</taxon>
    </lineage>
</organism>
<proteinExistence type="predicted"/>
<evidence type="ECO:0000313" key="5">
    <source>
        <dbReference type="EMBL" id="KAK9903579.1"/>
    </source>
</evidence>
<evidence type="ECO:0008006" key="7">
    <source>
        <dbReference type="Google" id="ProtNLM"/>
    </source>
</evidence>
<dbReference type="PROSITE" id="PS50082">
    <property type="entry name" value="WD_REPEATS_2"/>
    <property type="match status" value="2"/>
</dbReference>
<gene>
    <name evidence="5" type="ORF">WJX75_009241</name>
</gene>
<reference evidence="5 6" key="1">
    <citation type="journal article" date="2024" name="Nat. Commun.">
        <title>Phylogenomics reveals the evolutionary origins of lichenization in chlorophyte algae.</title>
        <authorList>
            <person name="Puginier C."/>
            <person name="Libourel C."/>
            <person name="Otte J."/>
            <person name="Skaloud P."/>
            <person name="Haon M."/>
            <person name="Grisel S."/>
            <person name="Petersen M."/>
            <person name="Berrin J.G."/>
            <person name="Delaux P.M."/>
            <person name="Dal Grande F."/>
            <person name="Keller J."/>
        </authorList>
    </citation>
    <scope>NUCLEOTIDE SEQUENCE [LARGE SCALE GENOMIC DNA]</scope>
    <source>
        <strain evidence="5 6">SAG 216-7</strain>
    </source>
</reference>
<dbReference type="SUPFAM" id="SSF50978">
    <property type="entry name" value="WD40 repeat-like"/>
    <property type="match status" value="1"/>
</dbReference>
<feature type="repeat" description="WD" evidence="3">
    <location>
        <begin position="37"/>
        <end position="78"/>
    </location>
</feature>
<feature type="repeat" description="WD" evidence="3">
    <location>
        <begin position="691"/>
        <end position="722"/>
    </location>
</feature>
<dbReference type="InterPro" id="IPR011990">
    <property type="entry name" value="TPR-like_helical_dom_sf"/>
</dbReference>
<dbReference type="InterPro" id="IPR001680">
    <property type="entry name" value="WD40_rpt"/>
</dbReference>
<dbReference type="SMART" id="SM00320">
    <property type="entry name" value="WD40"/>
    <property type="match status" value="6"/>
</dbReference>
<feature type="compositionally biased region" description="Acidic residues" evidence="4">
    <location>
        <begin position="537"/>
        <end position="547"/>
    </location>
</feature>
<dbReference type="PANTHER" id="PTHR15574">
    <property type="entry name" value="WD REPEAT DOMAIN-CONTAINING FAMILY"/>
    <property type="match status" value="1"/>
</dbReference>
<keyword evidence="1 3" id="KW-0853">WD repeat</keyword>
<name>A0ABR2YEC2_9CHLO</name>
<dbReference type="PANTHER" id="PTHR15574:SF40">
    <property type="entry name" value="WD AND TETRATRICOPEPTIDE REPEATS PROTEIN 1"/>
    <property type="match status" value="1"/>
</dbReference>
<protein>
    <recommendedName>
        <fullName evidence="7">WD40 repeat-like protein</fullName>
    </recommendedName>
</protein>
<evidence type="ECO:0000256" key="3">
    <source>
        <dbReference type="PROSITE-ProRule" id="PRU00221"/>
    </source>
</evidence>
<dbReference type="SUPFAM" id="SSF48452">
    <property type="entry name" value="TPR-like"/>
    <property type="match status" value="1"/>
</dbReference>
<dbReference type="InterPro" id="IPR045151">
    <property type="entry name" value="DCAF8"/>
</dbReference>
<dbReference type="Gene3D" id="1.25.40.10">
    <property type="entry name" value="Tetratricopeptide repeat domain"/>
    <property type="match status" value="1"/>
</dbReference>
<dbReference type="PROSITE" id="PS00678">
    <property type="entry name" value="WD_REPEATS_1"/>
    <property type="match status" value="1"/>
</dbReference>
<evidence type="ECO:0000256" key="2">
    <source>
        <dbReference type="ARBA" id="ARBA00022737"/>
    </source>
</evidence>
<comment type="caution">
    <text evidence="5">The sequence shown here is derived from an EMBL/GenBank/DDBJ whole genome shotgun (WGS) entry which is preliminary data.</text>
</comment>
<dbReference type="Pfam" id="PF00400">
    <property type="entry name" value="WD40"/>
    <property type="match status" value="2"/>
</dbReference>
<feature type="region of interest" description="Disordered" evidence="4">
    <location>
        <begin position="612"/>
        <end position="636"/>
    </location>
</feature>
<evidence type="ECO:0000256" key="1">
    <source>
        <dbReference type="ARBA" id="ARBA00022574"/>
    </source>
</evidence>
<dbReference type="PROSITE" id="PS50294">
    <property type="entry name" value="WD_REPEATS_REGION"/>
    <property type="match status" value="1"/>
</dbReference>
<dbReference type="Gene3D" id="2.130.10.10">
    <property type="entry name" value="YVTN repeat-like/Quinoprotein amine dehydrogenase"/>
    <property type="match status" value="2"/>
</dbReference>
<dbReference type="Proteomes" id="UP001491310">
    <property type="component" value="Unassembled WGS sequence"/>
</dbReference>
<keyword evidence="6" id="KW-1185">Reference proteome</keyword>
<feature type="compositionally biased region" description="Low complexity" evidence="4">
    <location>
        <begin position="488"/>
        <end position="499"/>
    </location>
</feature>
<dbReference type="InterPro" id="IPR015943">
    <property type="entry name" value="WD40/YVTN_repeat-like_dom_sf"/>
</dbReference>